<dbReference type="SUPFAM" id="SSF56112">
    <property type="entry name" value="Protein kinase-like (PK-like)"/>
    <property type="match status" value="1"/>
</dbReference>
<protein>
    <submittedName>
        <fullName evidence="2">Phosphotransferase</fullName>
    </submittedName>
</protein>
<keyword evidence="3" id="KW-1185">Reference proteome</keyword>
<dbReference type="Pfam" id="PF01636">
    <property type="entry name" value="APH"/>
    <property type="match status" value="2"/>
</dbReference>
<gene>
    <name evidence="2" type="ORF">AB2L28_18420</name>
</gene>
<feature type="domain" description="Aminoglycoside phosphotransferase" evidence="1">
    <location>
        <begin position="28"/>
        <end position="116"/>
    </location>
</feature>
<name>A0ABV4IAA3_9ACTN</name>
<evidence type="ECO:0000313" key="3">
    <source>
        <dbReference type="Proteomes" id="UP001566476"/>
    </source>
</evidence>
<evidence type="ECO:0000313" key="2">
    <source>
        <dbReference type="EMBL" id="MEZ0494216.1"/>
    </source>
</evidence>
<sequence>MEPDEHLLTGGGRSVVTRRGDVVLRPAAPWSSPVLALLRHLQDKGFQAAPRPVGSGFAPDGREAVTFVPGDVLAPAPWADDAVGDVGSVLRDLHRAVADFDPPAGASWQPWFVRDLGRGPRIVGHGDTGPWNWVSRAGRPVALVDWEAAGPVDPLVELAQAGWLNAQLVGDVVAELQGLGTAAQRARQLRLLLDGYELPLARREELVDLLVEVAVADAAAQAEQARVRPGSTDHAPLWAMAWRTDSARWVLRHRTLLLREALRAG</sequence>
<dbReference type="InterPro" id="IPR011009">
    <property type="entry name" value="Kinase-like_dom_sf"/>
</dbReference>
<dbReference type="EMBL" id="JBGGTQ010000010">
    <property type="protein sequence ID" value="MEZ0494216.1"/>
    <property type="molecule type" value="Genomic_DNA"/>
</dbReference>
<feature type="domain" description="Aminoglycoside phosphotransferase" evidence="1">
    <location>
        <begin position="118"/>
        <end position="175"/>
    </location>
</feature>
<dbReference type="Proteomes" id="UP001566476">
    <property type="component" value="Unassembled WGS sequence"/>
</dbReference>
<reference evidence="2 3" key="1">
    <citation type="submission" date="2024-07" db="EMBL/GenBank/DDBJ databases">
        <authorList>
            <person name="Thanompreechachai J."/>
            <person name="Duangmal K."/>
        </authorList>
    </citation>
    <scope>NUCLEOTIDE SEQUENCE [LARGE SCALE GENOMIC DNA]</scope>
    <source>
        <strain evidence="2 3">TBRC 1896</strain>
    </source>
</reference>
<dbReference type="InterPro" id="IPR002575">
    <property type="entry name" value="Aminoglycoside_PTrfase"/>
</dbReference>
<dbReference type="RefSeq" id="WP_370720450.1">
    <property type="nucleotide sequence ID" value="NZ_JBGGTQ010000010.1"/>
</dbReference>
<dbReference type="Gene3D" id="3.90.1200.10">
    <property type="match status" value="1"/>
</dbReference>
<accession>A0ABV4IAA3</accession>
<organism evidence="2 3">
    <name type="scientific">Kineococcus mangrovi</name>
    <dbReference type="NCBI Taxonomy" id="1660183"/>
    <lineage>
        <taxon>Bacteria</taxon>
        <taxon>Bacillati</taxon>
        <taxon>Actinomycetota</taxon>
        <taxon>Actinomycetes</taxon>
        <taxon>Kineosporiales</taxon>
        <taxon>Kineosporiaceae</taxon>
        <taxon>Kineococcus</taxon>
    </lineage>
</organism>
<comment type="caution">
    <text evidence="2">The sequence shown here is derived from an EMBL/GenBank/DDBJ whole genome shotgun (WGS) entry which is preliminary data.</text>
</comment>
<evidence type="ECO:0000259" key="1">
    <source>
        <dbReference type="Pfam" id="PF01636"/>
    </source>
</evidence>
<proteinExistence type="predicted"/>